<dbReference type="GO" id="GO:0003700">
    <property type="term" value="F:DNA-binding transcription factor activity"/>
    <property type="evidence" value="ECO:0007669"/>
    <property type="project" value="InterPro"/>
</dbReference>
<dbReference type="InterPro" id="IPR036390">
    <property type="entry name" value="WH_DNA-bd_sf"/>
</dbReference>
<dbReference type="Pfam" id="PF07729">
    <property type="entry name" value="FCD"/>
    <property type="match status" value="1"/>
</dbReference>
<dbReference type="Gene3D" id="1.10.10.10">
    <property type="entry name" value="Winged helix-like DNA-binding domain superfamily/Winged helix DNA-binding domain"/>
    <property type="match status" value="1"/>
</dbReference>
<dbReference type="InterPro" id="IPR011711">
    <property type="entry name" value="GntR_C"/>
</dbReference>
<dbReference type="Pfam" id="PF00392">
    <property type="entry name" value="GntR"/>
    <property type="match status" value="1"/>
</dbReference>
<dbReference type="GO" id="GO:0003677">
    <property type="term" value="F:DNA binding"/>
    <property type="evidence" value="ECO:0007669"/>
    <property type="project" value="UniProtKB-KW"/>
</dbReference>
<dbReference type="InterPro" id="IPR000524">
    <property type="entry name" value="Tscrpt_reg_HTH_GntR"/>
</dbReference>
<accession>A0A2V5JW27</accession>
<evidence type="ECO:0000256" key="2">
    <source>
        <dbReference type="ARBA" id="ARBA00023125"/>
    </source>
</evidence>
<feature type="domain" description="HTH gntR-type" evidence="4">
    <location>
        <begin position="4"/>
        <end position="71"/>
    </location>
</feature>
<dbReference type="PANTHER" id="PTHR43537:SF24">
    <property type="entry name" value="GLUCONATE OPERON TRANSCRIPTIONAL REPRESSOR"/>
    <property type="match status" value="1"/>
</dbReference>
<dbReference type="InterPro" id="IPR036388">
    <property type="entry name" value="WH-like_DNA-bd_sf"/>
</dbReference>
<dbReference type="RefSeq" id="WP_110843328.1">
    <property type="nucleotide sequence ID" value="NZ_QJVJ01000016.1"/>
</dbReference>
<dbReference type="OrthoDB" id="368257at2"/>
<reference evidence="5 6" key="1">
    <citation type="submission" date="2018-05" db="EMBL/GenBank/DDBJ databases">
        <title>Paenibacillus flagellatus sp. nov., isolated from selenium mineral soil.</title>
        <authorList>
            <person name="Dai X."/>
        </authorList>
    </citation>
    <scope>NUCLEOTIDE SEQUENCE [LARGE SCALE GENOMIC DNA]</scope>
    <source>
        <strain evidence="5 6">DXL2</strain>
    </source>
</reference>
<dbReference type="Gene3D" id="1.20.120.530">
    <property type="entry name" value="GntR ligand-binding domain-like"/>
    <property type="match status" value="1"/>
</dbReference>
<sequence>MSDVPLAEIAYRDIRLKLLNAEYPPGTMLSESELAAKLRMSRTPVRAAIARLEKDGYLETINKRGILVKGIDVRELHDLFDLMTALYVYALDVADRHRIEPDLPSLRHHLERLAEAHDHNRYRDYYEHGLLFMRTLLSGLNNACLLRTFDTYQDKVLFYVIGHRAQDGSSRPFTGKSLYADLYRLLSEGRFLDAKRAILESEWNIREKLARHGYADGLAVSGQR</sequence>
<evidence type="ECO:0000313" key="5">
    <source>
        <dbReference type="EMBL" id="PYI50868.1"/>
    </source>
</evidence>
<dbReference type="SUPFAM" id="SSF46785">
    <property type="entry name" value="Winged helix' DNA-binding domain"/>
    <property type="match status" value="1"/>
</dbReference>
<keyword evidence="1" id="KW-0805">Transcription regulation</keyword>
<evidence type="ECO:0000259" key="4">
    <source>
        <dbReference type="PROSITE" id="PS50949"/>
    </source>
</evidence>
<dbReference type="SUPFAM" id="SSF48008">
    <property type="entry name" value="GntR ligand-binding domain-like"/>
    <property type="match status" value="1"/>
</dbReference>
<evidence type="ECO:0000256" key="3">
    <source>
        <dbReference type="ARBA" id="ARBA00023163"/>
    </source>
</evidence>
<dbReference type="PANTHER" id="PTHR43537">
    <property type="entry name" value="TRANSCRIPTIONAL REGULATOR, GNTR FAMILY"/>
    <property type="match status" value="1"/>
</dbReference>
<organism evidence="5 6">
    <name type="scientific">Paenibacillus flagellatus</name>
    <dbReference type="NCBI Taxonomy" id="2211139"/>
    <lineage>
        <taxon>Bacteria</taxon>
        <taxon>Bacillati</taxon>
        <taxon>Bacillota</taxon>
        <taxon>Bacilli</taxon>
        <taxon>Bacillales</taxon>
        <taxon>Paenibacillaceae</taxon>
        <taxon>Paenibacillus</taxon>
    </lineage>
</organism>
<dbReference type="EMBL" id="QJVJ01000016">
    <property type="protein sequence ID" value="PYI50868.1"/>
    <property type="molecule type" value="Genomic_DNA"/>
</dbReference>
<evidence type="ECO:0000313" key="6">
    <source>
        <dbReference type="Proteomes" id="UP000247476"/>
    </source>
</evidence>
<keyword evidence="2" id="KW-0238">DNA-binding</keyword>
<dbReference type="AlphaFoldDB" id="A0A2V5JW27"/>
<keyword evidence="3" id="KW-0804">Transcription</keyword>
<proteinExistence type="predicted"/>
<gene>
    <name evidence="5" type="ORF">DLM86_27765</name>
</gene>
<comment type="caution">
    <text evidence="5">The sequence shown here is derived from an EMBL/GenBank/DDBJ whole genome shotgun (WGS) entry which is preliminary data.</text>
</comment>
<evidence type="ECO:0000256" key="1">
    <source>
        <dbReference type="ARBA" id="ARBA00023015"/>
    </source>
</evidence>
<dbReference type="CDD" id="cd07377">
    <property type="entry name" value="WHTH_GntR"/>
    <property type="match status" value="1"/>
</dbReference>
<protein>
    <recommendedName>
        <fullName evidence="4">HTH gntR-type domain-containing protein</fullName>
    </recommendedName>
</protein>
<dbReference type="PROSITE" id="PS50949">
    <property type="entry name" value="HTH_GNTR"/>
    <property type="match status" value="1"/>
</dbReference>
<dbReference type="PRINTS" id="PR00035">
    <property type="entry name" value="HTHGNTR"/>
</dbReference>
<name>A0A2V5JW27_9BACL</name>
<keyword evidence="6" id="KW-1185">Reference proteome</keyword>
<dbReference type="InterPro" id="IPR008920">
    <property type="entry name" value="TF_FadR/GntR_C"/>
</dbReference>
<dbReference type="SMART" id="SM00345">
    <property type="entry name" value="HTH_GNTR"/>
    <property type="match status" value="1"/>
</dbReference>
<dbReference type="Proteomes" id="UP000247476">
    <property type="component" value="Unassembled WGS sequence"/>
</dbReference>